<dbReference type="Proteomes" id="UP000063387">
    <property type="component" value="Chromosome"/>
</dbReference>
<dbReference type="PROSITE" id="PS50887">
    <property type="entry name" value="GGDEF"/>
    <property type="match status" value="1"/>
</dbReference>
<dbReference type="InterPro" id="IPR050469">
    <property type="entry name" value="Diguanylate_Cyclase"/>
</dbReference>
<dbReference type="PANTHER" id="PTHR45138">
    <property type="entry name" value="REGULATORY COMPONENTS OF SENSORY TRANSDUCTION SYSTEM"/>
    <property type="match status" value="1"/>
</dbReference>
<keyword evidence="5" id="KW-0548">Nucleotidyltransferase</keyword>
<organism evidence="5 6">
    <name type="scientific">Halomonas chromatireducens</name>
    <dbReference type="NCBI Taxonomy" id="507626"/>
    <lineage>
        <taxon>Bacteria</taxon>
        <taxon>Pseudomonadati</taxon>
        <taxon>Pseudomonadota</taxon>
        <taxon>Gammaproteobacteria</taxon>
        <taxon>Oceanospirillales</taxon>
        <taxon>Halomonadaceae</taxon>
        <taxon>Halomonas</taxon>
    </lineage>
</organism>
<dbReference type="InterPro" id="IPR000160">
    <property type="entry name" value="GGDEF_dom"/>
</dbReference>
<dbReference type="GO" id="GO:0005886">
    <property type="term" value="C:plasma membrane"/>
    <property type="evidence" value="ECO:0007669"/>
    <property type="project" value="TreeGrafter"/>
</dbReference>
<dbReference type="InterPro" id="IPR043128">
    <property type="entry name" value="Rev_trsase/Diguanyl_cyclase"/>
</dbReference>
<comment type="cofactor">
    <cofactor evidence="1">
        <name>Mg(2+)</name>
        <dbReference type="ChEBI" id="CHEBI:18420"/>
    </cofactor>
</comment>
<keyword evidence="5" id="KW-0808">Transferase</keyword>
<dbReference type="Gene3D" id="3.30.70.270">
    <property type="match status" value="1"/>
</dbReference>
<dbReference type="PATRIC" id="fig|507626.3.peg.1554"/>
<accession>A0A0X8HDG1</accession>
<evidence type="ECO:0000256" key="3">
    <source>
        <dbReference type="ARBA" id="ARBA00034247"/>
    </source>
</evidence>
<protein>
    <recommendedName>
        <fullName evidence="2">diguanylate cyclase</fullName>
        <ecNumber evidence="2">2.7.7.65</ecNumber>
    </recommendedName>
</protein>
<dbReference type="RefSeq" id="WP_066447240.1">
    <property type="nucleotide sequence ID" value="NZ_CP014226.1"/>
</dbReference>
<dbReference type="KEGG" id="hco:LOKO_01565"/>
<feature type="domain" description="GGDEF" evidence="4">
    <location>
        <begin position="182"/>
        <end position="315"/>
    </location>
</feature>
<dbReference type="AlphaFoldDB" id="A0A0X8HDG1"/>
<dbReference type="GO" id="GO:0043709">
    <property type="term" value="P:cell adhesion involved in single-species biofilm formation"/>
    <property type="evidence" value="ECO:0007669"/>
    <property type="project" value="TreeGrafter"/>
</dbReference>
<dbReference type="PANTHER" id="PTHR45138:SF9">
    <property type="entry name" value="DIGUANYLATE CYCLASE DGCM-RELATED"/>
    <property type="match status" value="1"/>
</dbReference>
<dbReference type="SMART" id="SM00267">
    <property type="entry name" value="GGDEF"/>
    <property type="match status" value="1"/>
</dbReference>
<dbReference type="InterPro" id="IPR035965">
    <property type="entry name" value="PAS-like_dom_sf"/>
</dbReference>
<evidence type="ECO:0000256" key="2">
    <source>
        <dbReference type="ARBA" id="ARBA00012528"/>
    </source>
</evidence>
<dbReference type="OrthoDB" id="73375at2"/>
<dbReference type="SUPFAM" id="SSF55073">
    <property type="entry name" value="Nucleotide cyclase"/>
    <property type="match status" value="1"/>
</dbReference>
<dbReference type="InterPro" id="IPR000014">
    <property type="entry name" value="PAS"/>
</dbReference>
<dbReference type="Gene3D" id="3.30.450.20">
    <property type="entry name" value="PAS domain"/>
    <property type="match status" value="1"/>
</dbReference>
<evidence type="ECO:0000313" key="6">
    <source>
        <dbReference type="Proteomes" id="UP000063387"/>
    </source>
</evidence>
<reference evidence="5 6" key="1">
    <citation type="journal article" date="2016" name="Genome Announc.">
        <title>Draft Genome Sequence of 'Halomonas chromatireducens' Strain AGD 8-3, a Haloalkaliphilic Chromate- and Selenite-Reducing Gammaproteobacterium.</title>
        <authorList>
            <person name="Sharko F.S."/>
            <person name="Shapovalova A.A."/>
            <person name="Tsygankova S.V."/>
            <person name="Komova A.V."/>
            <person name="Boulygina E.S."/>
            <person name="Teslyuk A.B."/>
            <person name="Gotovtsev P.M."/>
            <person name="Namsaraev Z.B."/>
            <person name="Khijniak T.V."/>
            <person name="Nedoluzhko A.V."/>
            <person name="Vasilov R.G."/>
        </authorList>
    </citation>
    <scope>NUCLEOTIDE SEQUENCE [LARGE SCALE GENOMIC DNA]</scope>
    <source>
        <strain evidence="5 6">AGD 8-3</strain>
    </source>
</reference>
<proteinExistence type="predicted"/>
<dbReference type="Pfam" id="PF13188">
    <property type="entry name" value="PAS_8"/>
    <property type="match status" value="1"/>
</dbReference>
<dbReference type="InterPro" id="IPR029787">
    <property type="entry name" value="Nucleotide_cyclase"/>
</dbReference>
<dbReference type="SUPFAM" id="SSF55785">
    <property type="entry name" value="PYP-like sensor domain (PAS domain)"/>
    <property type="match status" value="1"/>
</dbReference>
<sequence length="316" mass="35374">MSADLHRITTKRDFDRSLIEAIHEASPDGILVVDDQGMIVSHNRRLFEVFDIPLEALPGDHGGNLSGYSEQAPLALAMDRLEAPEAFLKRTQELYDDPSMEDHCELSLKDGRTLERFSKALWGNDKRYLGRVWFFRDITPRKEVERKLEVLARRDPLTGVANRRHFFELSGAEVARARRYGTSLSLAMLDLDHFKQINDRFGHSAGDRVLINFCNDVATLLRESDVLARLGGEEFVVLLPGSDPDGAFQLAERLRGHAEKAIVEEGESRIRYTVSAGVASLTPDDASIETVMGRADDALYAAKAAGRNCTRHEAPR</sequence>
<dbReference type="Pfam" id="PF00990">
    <property type="entry name" value="GGDEF"/>
    <property type="match status" value="1"/>
</dbReference>
<gene>
    <name evidence="5" type="primary">ydaM_3</name>
    <name evidence="5" type="ORF">LOKO_01565</name>
</gene>
<dbReference type="NCBIfam" id="TIGR00254">
    <property type="entry name" value="GGDEF"/>
    <property type="match status" value="1"/>
</dbReference>
<keyword evidence="6" id="KW-1185">Reference proteome</keyword>
<dbReference type="GO" id="GO:0052621">
    <property type="term" value="F:diguanylate cyclase activity"/>
    <property type="evidence" value="ECO:0007669"/>
    <property type="project" value="UniProtKB-EC"/>
</dbReference>
<dbReference type="EMBL" id="CP014226">
    <property type="protein sequence ID" value="AMD00633.1"/>
    <property type="molecule type" value="Genomic_DNA"/>
</dbReference>
<dbReference type="FunFam" id="3.30.70.270:FF:000001">
    <property type="entry name" value="Diguanylate cyclase domain protein"/>
    <property type="match status" value="1"/>
</dbReference>
<evidence type="ECO:0000313" key="5">
    <source>
        <dbReference type="EMBL" id="AMD00633.1"/>
    </source>
</evidence>
<evidence type="ECO:0000259" key="4">
    <source>
        <dbReference type="PROSITE" id="PS50887"/>
    </source>
</evidence>
<name>A0A0X8HDG1_9GAMM</name>
<dbReference type="STRING" id="507626.LOKO_01565"/>
<dbReference type="EC" id="2.7.7.65" evidence="2"/>
<dbReference type="GO" id="GO:1902201">
    <property type="term" value="P:negative regulation of bacterial-type flagellum-dependent cell motility"/>
    <property type="evidence" value="ECO:0007669"/>
    <property type="project" value="TreeGrafter"/>
</dbReference>
<evidence type="ECO:0000256" key="1">
    <source>
        <dbReference type="ARBA" id="ARBA00001946"/>
    </source>
</evidence>
<reference evidence="5 6" key="2">
    <citation type="submission" date="2016-02" db="EMBL/GenBank/DDBJ databases">
        <authorList>
            <person name="Wen L."/>
            <person name="He K."/>
            <person name="Yang H."/>
        </authorList>
    </citation>
    <scope>NUCLEOTIDE SEQUENCE [LARGE SCALE GENOMIC DNA]</scope>
    <source>
        <strain evidence="5 6">AGD 8-3</strain>
    </source>
</reference>
<comment type="catalytic activity">
    <reaction evidence="3">
        <text>2 GTP = 3',3'-c-di-GMP + 2 diphosphate</text>
        <dbReference type="Rhea" id="RHEA:24898"/>
        <dbReference type="ChEBI" id="CHEBI:33019"/>
        <dbReference type="ChEBI" id="CHEBI:37565"/>
        <dbReference type="ChEBI" id="CHEBI:58805"/>
        <dbReference type="EC" id="2.7.7.65"/>
    </reaction>
</comment>
<dbReference type="CDD" id="cd01949">
    <property type="entry name" value="GGDEF"/>
    <property type="match status" value="1"/>
</dbReference>